<keyword evidence="5 8" id="KW-0720">Serine protease</keyword>
<dbReference type="Gene3D" id="2.60.40.2310">
    <property type="match status" value="1"/>
</dbReference>
<evidence type="ECO:0000259" key="10">
    <source>
        <dbReference type="Pfam" id="PF00082"/>
    </source>
</evidence>
<dbReference type="InterPro" id="IPR034197">
    <property type="entry name" value="Peptidases_S8_3"/>
</dbReference>
<evidence type="ECO:0000256" key="7">
    <source>
        <dbReference type="PIRSR" id="PIRSR615500-1"/>
    </source>
</evidence>
<feature type="active site" description="Charge relay system" evidence="7 8">
    <location>
        <position position="216"/>
    </location>
</feature>
<evidence type="ECO:0000256" key="4">
    <source>
        <dbReference type="ARBA" id="ARBA00022801"/>
    </source>
</evidence>
<dbReference type="PANTHER" id="PTHR10795">
    <property type="entry name" value="PROPROTEIN CONVERTASE SUBTILISIN/KEXIN"/>
    <property type="match status" value="1"/>
</dbReference>
<dbReference type="InterPro" id="IPR037045">
    <property type="entry name" value="S8pro/Inhibitor_I9_sf"/>
</dbReference>
<dbReference type="Gene3D" id="3.30.70.80">
    <property type="entry name" value="Peptidase S8 propeptide/proteinase inhibitor I9"/>
    <property type="match status" value="1"/>
</dbReference>
<feature type="domain" description="Peptidase S8/S53" evidence="10">
    <location>
        <begin position="140"/>
        <end position="638"/>
    </location>
</feature>
<evidence type="ECO:0000256" key="5">
    <source>
        <dbReference type="ARBA" id="ARBA00022825"/>
    </source>
</evidence>
<keyword evidence="6" id="KW-0325">Glycoprotein</keyword>
<dbReference type="PROSITE" id="PS00138">
    <property type="entry name" value="SUBTILASE_SER"/>
    <property type="match status" value="1"/>
</dbReference>
<dbReference type="Pfam" id="PF05922">
    <property type="entry name" value="Inhibitor_I9"/>
    <property type="match status" value="1"/>
</dbReference>
<reference evidence="15" key="2">
    <citation type="submission" date="2025-08" db="UniProtKB">
        <authorList>
            <consortium name="RefSeq"/>
        </authorList>
    </citation>
    <scope>IDENTIFICATION</scope>
</reference>
<dbReference type="GeneID" id="18591595"/>
<dbReference type="PRINTS" id="PR00723">
    <property type="entry name" value="SUBTILISIN"/>
</dbReference>
<dbReference type="FunFam" id="3.40.50.200:FF:000006">
    <property type="entry name" value="Subtilisin-like protease SBT1.5"/>
    <property type="match status" value="1"/>
</dbReference>
<dbReference type="InterPro" id="IPR022398">
    <property type="entry name" value="Peptidase_S8_His-AS"/>
</dbReference>
<feature type="domain" description="Subtilisin-like protease fibronectin type-III" evidence="13">
    <location>
        <begin position="697"/>
        <end position="794"/>
    </location>
</feature>
<dbReference type="InterPro" id="IPR015500">
    <property type="entry name" value="Peptidase_S8_subtilisin-rel"/>
</dbReference>
<gene>
    <name evidence="15" type="primary">LOC18591595</name>
</gene>
<dbReference type="CDD" id="cd02120">
    <property type="entry name" value="PA_subtilisin_like"/>
    <property type="match status" value="1"/>
</dbReference>
<feature type="active site" description="Charge relay system" evidence="7 8">
    <location>
        <position position="148"/>
    </location>
</feature>
<dbReference type="InterPro" id="IPR045051">
    <property type="entry name" value="SBT"/>
</dbReference>
<dbReference type="SUPFAM" id="SSF52743">
    <property type="entry name" value="Subtilisin-like"/>
    <property type="match status" value="1"/>
</dbReference>
<dbReference type="GO" id="GO:0006508">
    <property type="term" value="P:proteolysis"/>
    <property type="evidence" value="ECO:0007669"/>
    <property type="project" value="UniProtKB-KW"/>
</dbReference>
<evidence type="ECO:0000256" key="8">
    <source>
        <dbReference type="PROSITE-ProRule" id="PRU01240"/>
    </source>
</evidence>
<dbReference type="GO" id="GO:0004252">
    <property type="term" value="F:serine-type endopeptidase activity"/>
    <property type="evidence" value="ECO:0007669"/>
    <property type="project" value="UniProtKB-UniRule"/>
</dbReference>
<organism evidence="14 15">
    <name type="scientific">Theobroma cacao</name>
    <name type="common">Cacao</name>
    <name type="synonym">Cocoa</name>
    <dbReference type="NCBI Taxonomy" id="3641"/>
    <lineage>
        <taxon>Eukaryota</taxon>
        <taxon>Viridiplantae</taxon>
        <taxon>Streptophyta</taxon>
        <taxon>Embryophyta</taxon>
        <taxon>Tracheophyta</taxon>
        <taxon>Spermatophyta</taxon>
        <taxon>Magnoliopsida</taxon>
        <taxon>eudicotyledons</taxon>
        <taxon>Gunneridae</taxon>
        <taxon>Pentapetalae</taxon>
        <taxon>rosids</taxon>
        <taxon>malvids</taxon>
        <taxon>Malvales</taxon>
        <taxon>Malvaceae</taxon>
        <taxon>Byttnerioideae</taxon>
        <taxon>Theobroma</taxon>
    </lineage>
</organism>
<dbReference type="Proteomes" id="UP000694886">
    <property type="component" value="Chromosome 8"/>
</dbReference>
<dbReference type="Gene3D" id="3.40.50.200">
    <property type="entry name" value="Peptidase S8/S53 domain"/>
    <property type="match status" value="1"/>
</dbReference>
<dbReference type="InterPro" id="IPR003137">
    <property type="entry name" value="PA_domain"/>
</dbReference>
<dbReference type="Pfam" id="PF02225">
    <property type="entry name" value="PA"/>
    <property type="match status" value="1"/>
</dbReference>
<dbReference type="Gene3D" id="3.50.30.30">
    <property type="match status" value="1"/>
</dbReference>
<reference evidence="14" key="1">
    <citation type="journal article" date="1997" name="Nucleic Acids Res.">
        <title>tRNAscan-SE: a program for improved detection of transfer RNA genes in genomic sequence.</title>
        <authorList>
            <person name="Lowe T.M."/>
            <person name="Eddy S.R."/>
        </authorList>
    </citation>
    <scope>NUCLEOTIDE SEQUENCE [LARGE SCALE GENOMIC DNA]</scope>
    <source>
        <strain evidence="14">r\B97-61/B2</strain>
    </source>
</reference>
<dbReference type="AlphaFoldDB" id="A0AB32WR82"/>
<proteinExistence type="inferred from homology"/>
<evidence type="ECO:0000256" key="1">
    <source>
        <dbReference type="ARBA" id="ARBA00011073"/>
    </source>
</evidence>
<evidence type="ECO:0000259" key="11">
    <source>
        <dbReference type="Pfam" id="PF02225"/>
    </source>
</evidence>
<feature type="active site" description="Charge relay system" evidence="7 8">
    <location>
        <position position="579"/>
    </location>
</feature>
<feature type="domain" description="Inhibitor I9" evidence="12">
    <location>
        <begin position="33"/>
        <end position="108"/>
    </location>
</feature>
<accession>A0AB32WR82</accession>
<keyword evidence="2 8" id="KW-0645">Protease</keyword>
<evidence type="ECO:0000313" key="14">
    <source>
        <dbReference type="Proteomes" id="UP000694886"/>
    </source>
</evidence>
<evidence type="ECO:0000259" key="12">
    <source>
        <dbReference type="Pfam" id="PF05922"/>
    </source>
</evidence>
<feature type="chain" id="PRO_5044300954" evidence="9">
    <location>
        <begin position="28"/>
        <end position="800"/>
    </location>
</feature>
<evidence type="ECO:0000256" key="6">
    <source>
        <dbReference type="ARBA" id="ARBA00023180"/>
    </source>
</evidence>
<evidence type="ECO:0000256" key="2">
    <source>
        <dbReference type="ARBA" id="ARBA00022670"/>
    </source>
</evidence>
<dbReference type="CDD" id="cd04852">
    <property type="entry name" value="Peptidases_S8_3"/>
    <property type="match status" value="1"/>
</dbReference>
<dbReference type="InterPro" id="IPR000209">
    <property type="entry name" value="Peptidase_S8/S53_dom"/>
</dbReference>
<dbReference type="PROSITE" id="PS51892">
    <property type="entry name" value="SUBTILASE"/>
    <property type="match status" value="1"/>
</dbReference>
<dbReference type="InterPro" id="IPR023828">
    <property type="entry name" value="Peptidase_S8_Ser-AS"/>
</dbReference>
<evidence type="ECO:0000256" key="9">
    <source>
        <dbReference type="SAM" id="SignalP"/>
    </source>
</evidence>
<dbReference type="RefSeq" id="XP_017981649.1">
    <property type="nucleotide sequence ID" value="XM_018126160.1"/>
</dbReference>
<feature type="signal peptide" evidence="9">
    <location>
        <begin position="1"/>
        <end position="27"/>
    </location>
</feature>
<dbReference type="Pfam" id="PF17766">
    <property type="entry name" value="fn3_6"/>
    <property type="match status" value="1"/>
</dbReference>
<keyword evidence="4 8" id="KW-0378">Hydrolase</keyword>
<sequence length="800" mass="85206">MNALITFIFSLSFFSAVSLLTETGAAAAEKDGVYIVYMGAAASRKGSLKDDHAQLLSSLLKRKTNALVHNYKHGFSGFAAVLSAEEAHSIAERPGVVSVFPDSVIELHTTRSWDFLKYQTSVVIDSNPNSDSNSTSDPDSGAIIGVLDTGIWPESESFNDKDMGPIPPGWHGTCAQAQKTRPQHLFCNRKIIGARSYEADDSSVIKYHSPRDTIGHGTHVASTAAGSEVQGVSYYGLAEGTAKGGSPGSRLAIYRVCSSHNGCRGSSILAAFDDAIADGVDVLSLSLGAPSFFKPELIDDPIAIGAFHAVQHNITVVCSAGNDGPTRGSVVNAAPWILTVAASTIDRDFESDVVLGEDKVIIKVMIFFDPFSCILLVLVFVIYLLTDIQGEGINFANIQKSPVYPIIYAQSANKTGVDENESRSCNPDSMDQEIIKGKIVVCDKDGPYSPSEKKDVVKNLGGIGVVLIDDESRAVASTFGTFPATVISSKDGAKVLSYINSTKNPAATILPTTSPTNYKPAPTIAYFSSRGPSTIPKNILKPDIAAPGVNILAAWLGNDTAEAPEGKDPPLYNVISGTSMACPHVSGIAATVKSRNSKWSPSAIRSAIMTTATQTNNLKAPITTDKGAAATPYDFGAGEVSTTGPLQPGLVYETTTIDYLNFLCYYGYNISTIKIITNTIPDGFTCPEESSIDLISNINYPSIAISNFNEKAGRKVNRTLTNVAEDDKTVYTVSIDAPAGLDVQVVPDKLQFTNNGQKSSYQVSFSSANPLKEDVFGFLTWSNEKYKVRSPFAVSSESGN</sequence>
<feature type="domain" description="PA" evidence="11">
    <location>
        <begin position="423"/>
        <end position="494"/>
    </location>
</feature>
<dbReference type="InterPro" id="IPR036852">
    <property type="entry name" value="Peptidase_S8/S53_dom_sf"/>
</dbReference>
<keyword evidence="3 9" id="KW-0732">Signal</keyword>
<name>A0AB32WR82_THECC</name>
<dbReference type="Pfam" id="PF00082">
    <property type="entry name" value="Peptidase_S8"/>
    <property type="match status" value="1"/>
</dbReference>
<dbReference type="FunFam" id="3.30.70.80:FF:000002">
    <property type="entry name" value="Subtilisin-like protease SBT5.3"/>
    <property type="match status" value="1"/>
</dbReference>
<dbReference type="PROSITE" id="PS00137">
    <property type="entry name" value="SUBTILASE_HIS"/>
    <property type="match status" value="1"/>
</dbReference>
<dbReference type="InterPro" id="IPR010259">
    <property type="entry name" value="S8pro/Inhibitor_I9"/>
</dbReference>
<evidence type="ECO:0000259" key="13">
    <source>
        <dbReference type="Pfam" id="PF17766"/>
    </source>
</evidence>
<dbReference type="Gramene" id="Tc08v2_t004070.1">
    <property type="protein sequence ID" value="Tc08v2_p004070.1"/>
    <property type="gene ID" value="Tc08v2_g004070"/>
</dbReference>
<evidence type="ECO:0000313" key="15">
    <source>
        <dbReference type="RefSeq" id="XP_017981649.1"/>
    </source>
</evidence>
<comment type="similarity">
    <text evidence="1 8">Belongs to the peptidase S8 family.</text>
</comment>
<evidence type="ECO:0000256" key="3">
    <source>
        <dbReference type="ARBA" id="ARBA00022729"/>
    </source>
</evidence>
<protein>
    <submittedName>
        <fullName evidence="15">CO(2)-response secreted protease isoform X3</fullName>
    </submittedName>
</protein>
<dbReference type="InterPro" id="IPR041469">
    <property type="entry name" value="Subtilisin-like_FN3"/>
</dbReference>